<keyword evidence="6 8" id="KW-1133">Transmembrane helix</keyword>
<dbReference type="EMBL" id="JACHGY010000001">
    <property type="protein sequence ID" value="MBB6430514.1"/>
    <property type="molecule type" value="Genomic_DNA"/>
</dbReference>
<dbReference type="GO" id="GO:0010041">
    <property type="term" value="P:response to iron(III) ion"/>
    <property type="evidence" value="ECO:0007669"/>
    <property type="project" value="TreeGrafter"/>
</dbReference>
<dbReference type="InterPro" id="IPR038731">
    <property type="entry name" value="RgtA/B/C-like"/>
</dbReference>
<keyword evidence="7 8" id="KW-0472">Membrane</keyword>
<comment type="caution">
    <text evidence="10">The sequence shown here is derived from an EMBL/GenBank/DDBJ whole genome shotgun (WGS) entry which is preliminary data.</text>
</comment>
<evidence type="ECO:0000256" key="3">
    <source>
        <dbReference type="ARBA" id="ARBA00022676"/>
    </source>
</evidence>
<gene>
    <name evidence="10" type="ORF">HNQ40_002320</name>
</gene>
<evidence type="ECO:0000256" key="7">
    <source>
        <dbReference type="ARBA" id="ARBA00023136"/>
    </source>
</evidence>
<comment type="subcellular location">
    <subcellularLocation>
        <location evidence="1">Cell membrane</location>
        <topology evidence="1">Multi-pass membrane protein</topology>
    </subcellularLocation>
</comment>
<evidence type="ECO:0000256" key="1">
    <source>
        <dbReference type="ARBA" id="ARBA00004651"/>
    </source>
</evidence>
<evidence type="ECO:0000256" key="4">
    <source>
        <dbReference type="ARBA" id="ARBA00022679"/>
    </source>
</evidence>
<dbReference type="GO" id="GO:0016763">
    <property type="term" value="F:pentosyltransferase activity"/>
    <property type="evidence" value="ECO:0007669"/>
    <property type="project" value="TreeGrafter"/>
</dbReference>
<reference evidence="10 11" key="1">
    <citation type="submission" date="2020-08" db="EMBL/GenBank/DDBJ databases">
        <title>Genomic Encyclopedia of Type Strains, Phase IV (KMG-IV): sequencing the most valuable type-strain genomes for metagenomic binning, comparative biology and taxonomic classification.</title>
        <authorList>
            <person name="Goeker M."/>
        </authorList>
    </citation>
    <scope>NUCLEOTIDE SEQUENCE [LARGE SCALE GENOMIC DNA]</scope>
    <source>
        <strain evidence="10 11">DSM 103725</strain>
    </source>
</reference>
<evidence type="ECO:0000256" key="5">
    <source>
        <dbReference type="ARBA" id="ARBA00022692"/>
    </source>
</evidence>
<dbReference type="Proteomes" id="UP000541810">
    <property type="component" value="Unassembled WGS sequence"/>
</dbReference>
<feature type="transmembrane region" description="Helical" evidence="8">
    <location>
        <begin position="107"/>
        <end position="126"/>
    </location>
</feature>
<dbReference type="Pfam" id="PF13231">
    <property type="entry name" value="PMT_2"/>
    <property type="match status" value="1"/>
</dbReference>
<sequence length="152" mass="16057">MRWGVVLAWGVLTAAALWPGLADAPLTGTEGHRAMTGSQMLERGEYVVPTLFGQTYLRKPPGQYWLIAGAEGVVGQPTEWVWRLPGVLSIAGLVALLAWWGGRWFGTMGALAAGAAAVSLFSWWTMARSADIDAANTLAVGLCVVGLMEAGV</sequence>
<dbReference type="PANTHER" id="PTHR33908">
    <property type="entry name" value="MANNOSYLTRANSFERASE YKCB-RELATED"/>
    <property type="match status" value="1"/>
</dbReference>
<keyword evidence="2" id="KW-1003">Cell membrane</keyword>
<keyword evidence="5 8" id="KW-0812">Transmembrane</keyword>
<keyword evidence="4 10" id="KW-0808">Transferase</keyword>
<protein>
    <submittedName>
        <fullName evidence="10">4-amino-4-deoxy-L-arabinose transferase-like glycosyltransferase</fullName>
    </submittedName>
</protein>
<organism evidence="10 11">
    <name type="scientific">Algisphaera agarilytica</name>
    <dbReference type="NCBI Taxonomy" id="1385975"/>
    <lineage>
        <taxon>Bacteria</taxon>
        <taxon>Pseudomonadati</taxon>
        <taxon>Planctomycetota</taxon>
        <taxon>Phycisphaerae</taxon>
        <taxon>Phycisphaerales</taxon>
        <taxon>Phycisphaeraceae</taxon>
        <taxon>Algisphaera</taxon>
    </lineage>
</organism>
<evidence type="ECO:0000256" key="8">
    <source>
        <dbReference type="SAM" id="Phobius"/>
    </source>
</evidence>
<dbReference type="InterPro" id="IPR050297">
    <property type="entry name" value="LipidA_mod_glycosyltrf_83"/>
</dbReference>
<evidence type="ECO:0000313" key="11">
    <source>
        <dbReference type="Proteomes" id="UP000541810"/>
    </source>
</evidence>
<keyword evidence="3" id="KW-0328">Glycosyltransferase</keyword>
<evidence type="ECO:0000259" key="9">
    <source>
        <dbReference type="Pfam" id="PF13231"/>
    </source>
</evidence>
<feature type="domain" description="Glycosyltransferase RgtA/B/C/D-like" evidence="9">
    <location>
        <begin position="59"/>
        <end position="143"/>
    </location>
</feature>
<name>A0A7X0LL48_9BACT</name>
<evidence type="ECO:0000256" key="6">
    <source>
        <dbReference type="ARBA" id="ARBA00022989"/>
    </source>
</evidence>
<dbReference type="GO" id="GO:0009103">
    <property type="term" value="P:lipopolysaccharide biosynthetic process"/>
    <property type="evidence" value="ECO:0007669"/>
    <property type="project" value="TreeGrafter"/>
</dbReference>
<feature type="transmembrane region" description="Helical" evidence="8">
    <location>
        <begin position="80"/>
        <end position="100"/>
    </location>
</feature>
<dbReference type="GO" id="GO:0005886">
    <property type="term" value="C:plasma membrane"/>
    <property type="evidence" value="ECO:0007669"/>
    <property type="project" value="UniProtKB-SubCell"/>
</dbReference>
<evidence type="ECO:0000313" key="10">
    <source>
        <dbReference type="EMBL" id="MBB6430514.1"/>
    </source>
</evidence>
<dbReference type="AlphaFoldDB" id="A0A7X0LL48"/>
<keyword evidence="11" id="KW-1185">Reference proteome</keyword>
<dbReference type="RefSeq" id="WP_184678026.1">
    <property type="nucleotide sequence ID" value="NZ_JACHGY010000001.1"/>
</dbReference>
<proteinExistence type="predicted"/>
<accession>A0A7X0LL48</accession>
<dbReference type="PANTHER" id="PTHR33908:SF3">
    <property type="entry name" value="UNDECAPRENYL PHOSPHATE-ALPHA-4-AMINO-4-DEOXY-L-ARABINOSE ARABINOSYL TRANSFERASE"/>
    <property type="match status" value="1"/>
</dbReference>
<evidence type="ECO:0000256" key="2">
    <source>
        <dbReference type="ARBA" id="ARBA00022475"/>
    </source>
</evidence>